<feature type="transmembrane region" description="Helical" evidence="12">
    <location>
        <begin position="3326"/>
        <end position="3345"/>
    </location>
</feature>
<dbReference type="EMBL" id="CAJNDS010000710">
    <property type="protein sequence ID" value="CAE7229527.1"/>
    <property type="molecule type" value="Genomic_DNA"/>
</dbReference>
<evidence type="ECO:0000256" key="2">
    <source>
        <dbReference type="ARBA" id="ARBA00022441"/>
    </source>
</evidence>
<keyword evidence="6 12" id="KW-1133">Transmembrane helix</keyword>
<sequence length="3554" mass="378381">MESAAFNATKEQPFLFWYQLEGSSCALEVQYKTSAGDWLRIFRRTNSTDSWQQAIIRVPEGGLGLRLLASTASAQDVVRIDGLLAANAVGSLADAGCSFETDFCGWAHKGRNLWRRWSGPTQSASTGPSGAAEGSWYVYAEASASPNKVFELISPVLPVSSTTRHVHFSYHMYGSDVGILYLSCLQRGAFRVFWARRGAQPRGWNTVLITLPADVEMLVLGGITDDHFRGDMAMDAIGFGIPTVEFWELSCSFDFNRLFSECLWFDPGNSTWQQSGGLVDESTLLGENTGNRWLEAAGSSSDSEGFVMESAAFNATKEQPFLFWYQLEGSSCALEVQYKTSAGDWLRIFRRTNSTDSWQQAIIGVPEGGLGLRLLASTANAEDVVRIDGLLAANAVGSLADAGCSFETDFCGWVGNWQRSDQSAFRGDWSVQVLPKFAVDKEATITSPAFPSTTSVWYVEFAYRMLGSGIDGLQLQYLRRGAWWKRWSRETSQGDVWLQAKVTLPVGTEMLRFACVGLDGMLSDSVVVDHVHVWQPSTASAPFLSSLAAGSVHNCAVLASARQVKCWGAGFAGVLGYGSEAHVGSNPGQMGVFLPPVDLGAAAVQVACGVGHSCAVLEGGGLKCWGQNLDGQLGSSLPVLITAGATAGYAADTAVIGDQENEMGANLPPVDLGTNATVEQVVCGSWHTCALLHGGVVKCFGWGPALGLGDWRGPQGAEALSDAAVRVHGLMNRGESEGRKMGDELPTVDLGTGFVAVQLAAGNTHTCALSHAGAVKCWGFGQGVGLGLAAYGLGIGEGFAVGDQPGQMGDFLPPLDLGVDAVQISAGMDRSAAAACLSFLIILLSVPCAQVLADGSIKEWGPMGQPGPGLLAVDLGTGMIALRVASGWLGYGDTSDLPEPPRNPIDLDNRQVLQVTAGSGHTCALLNDDSIRCWGGNSNGELGIGSSVSVSVNEGQMGSALVAADVFVVTPGAGLEGVRLEGMEGDQLGQLQGQVHLQYNGSFGQVCDDQWNDAAAQVTCRDLGMAGGRAVVLGVTGAADIVADNVVCQGTEVSLRDCRFRGWKLHDCSPQEAAGVQCQTDAWSDFSTVGPAGRQDHTMVWDPESQSALLFAGHASGAFLFFSDLWRYSWLSRDWAEINALGGPSSRSGHTAVWDAASHSMLVFGGQHNGFYGDLWQFRAQLMSWELLTQARMARAYHSAAWDQAGRAMYVFGGENIGVLADLDRYSLAENVWWTSTASGPGARSRHTAIWDSVTRSMLILAGWDGQQYMSGLHRYDSWADNWEELSAASAAGPWPRAGHGAAWDFASRSMFIFGGIMNASVATGGKLSYDQGLYKFSDLTGTWTELETGAGLAEPSARTGHAQIWDARSRGLLVFGGFNASYLDQTWRYVVGQASPPLVLTCQLGRACLLDLGGLSGPIRVKHTCSHSSTLAGLDPEQLDDGRWAIGANSSMPLIAEPGDHRICTCAEGDGYSSCSQPADFAVALGHLIIEGPYPNQSALCYLGLDCTISGWKGVGISSNDSIVVQRECQTLQASETQSHGLVPVRFNDSTHSFVLDLGYIDPSGGLRTLELCWCPANLPCASMMEFRISALQLHLECPPGQHEIGAAVGAACQQCPTDHYCPGGQLSHCKCSTGRYWSPEAGACLTCPAGSTTEEGATALDSCFCMGGFWNTQPGSPSICEACGAGFFCTGGLHREPCAAFQTTATETASSRSQCLCAPGAFLLGGACEVCPAGRFKSGTGNLPCEECVVGTWSNDTGAVENVCAPCMVGSTTEAAGARDLDSCVRPDVGHRRTCVSGRVCEVDGLSGYGLRAGHRMVLSRSPCDGSKTALPGVSQNAFSHPSTDGQRYVWGDVLQDFTPEGGTVNLCWCAGMAELSCSDINLNFWLTAGELSVVGPIQDNYFECVRGDDCDSLRSFRGHGLLASDGVAARRVQCGGKQSVALSRLLADGIGQLQDSGGDLALSFGKSTSTEDFWLTADASEGYLLCWCGVSGMIGGQGGQACSHPEEYAVPAGQLRIVGPRTNQEDSCSIGQYCAVHVEGVGVQPGDRLMVLNDCGHGSSVAGFPGGGIAETNDTERYEFLLSPLEDSILLATPGIYRICYCRAGSHGDCTSGIHFKAVVGLMTVQGPFARSHLCTIGRSCAVALSGIGLASLDLLLVSAGDCGSGSAFSHLEAVPLQRREGSGSDLEASLGTLPSDARPGIYQLCWCARGSHCEQSGRFGAPSGLLVAACPPGSFTNEHLATCSRCTRGYFCPGFGDAQASQACEACSVGFYKADAGPGSCFPCQENFTTHSAGARSNSSCIPETSLQVQGLDGGFSNTTKVPTLTLNVSVLNVPDAGAPGEDEVQEFLRQVLLIALSNAARLPAGAVQVRFAHVRLNTGSGRRLSSAVFAVDLRYRTVAEAELASSDLDLAALMSDVQTSLQEDPRGDGLVLQVSELQVTSVDLECPSGHSVPPGIVPLGPAECECSPGYGFAGGECQPCLQGEYKPTVGNALCTSCPPDKTTSGKAATSELECGCQHGLAADGRACVDCQPGFFCPGGGEAVRCPEGATSGAGASGPSDCICQSGRYSSGSACEPCQPGRYKPAEGNSQSCPFQCPTSAQSKNGSASFADCFCEPEFHAVLDLAGFLARCASCATFTNLRCPGGFHEQTSMHRLPVARPGFFQTAELTAFKCSVVLDGGLSACLGSDLCQGGSGDECIGKYGNRCDESATGWLCGECLPGWARTSFRAPCQECAQHVATLSLITSVFADVGTKVVFNFVVAAMAATSSVRGSSKLHTIMIRIATQWLATCSVLGSFELDQIESQWGEDSLSGIPIRWPVEVTTAMRGLFQSLSLTPALVSIEMAVQCQAQEMSLDQVRPMAARVALGIYYLVLPLLAMLGTVILSWLVTYLLVPLAHKLGYSFNEAGRRRQARAKALQQLREAAHAVLRQAKLPEDIWVDVEQSRALELPRAQLQAASKQADAWLREVLLASPSLLRKACLARARVLCEESFGTCTREEPALVLDAFGGPQLLELASEAEDLASFLDQVLEGWHSHGHDGHYGHSQLESVAAESEAEPSDPKVDEAGVEDLEVREVPEAPEAPVSELKTDFDLDIEVDEVLDSLDLGLFTPKPGFRQLIDQSLPIIWVVLVSLWPGLLSSFLQMIWCVAIPEDDRLVSRLLPHPDVECWTDAHRPSASIAFAGLAVWCVGIPLALAAKVLSLADRRAPENYRRFGYFLEGLEPKFWWWDILVKRVDVGLMMLVTYTSAVRDPEAKLMVLPLLSGFQAILAAWVKPYANDQAEVLDVLEVTLACVRVCLFTSIAALILLNPPEETTLGLAYLLFFLVLLACGYLLVHIVAQLLRNASAFIPEPEKMMPMRFLGAVTQFVVQLFVPLFCPGESDMLRLSWTFRADAIIAVAPQSIVQTSGHHLRLKSLLKRGRAAVLRFGPSFQRVVLKKAKEEFMDLWLEQLGQADLPWEGLIICVLATAHKTLPRLVAKNRIGAVWMSRIEALTSLTDSDALTCSPEDLSLAIRCLGQMPSDDAVQLVHRVMKLCADRRHSEDDLLEM</sequence>
<dbReference type="PROSITE" id="PS50287">
    <property type="entry name" value="SRCR_2"/>
    <property type="match status" value="1"/>
</dbReference>
<dbReference type="Pfam" id="PF24981">
    <property type="entry name" value="Beta-prop_ATRN-LZTR1"/>
    <property type="match status" value="1"/>
</dbReference>
<organism evidence="15 16">
    <name type="scientific">Symbiodinium natans</name>
    <dbReference type="NCBI Taxonomy" id="878477"/>
    <lineage>
        <taxon>Eukaryota</taxon>
        <taxon>Sar</taxon>
        <taxon>Alveolata</taxon>
        <taxon>Dinophyceae</taxon>
        <taxon>Suessiales</taxon>
        <taxon>Symbiodiniaceae</taxon>
        <taxon>Symbiodinium</taxon>
    </lineage>
</organism>
<keyword evidence="2" id="KW-0880">Kelch repeat</keyword>
<dbReference type="Pfam" id="PF00629">
    <property type="entry name" value="MAM"/>
    <property type="match status" value="1"/>
</dbReference>
<dbReference type="InterPro" id="IPR056737">
    <property type="entry name" value="Beta-prop_ATRN-MKLN-like"/>
</dbReference>
<proteinExistence type="predicted"/>
<keyword evidence="3 12" id="KW-0812">Transmembrane</keyword>
<dbReference type="GO" id="GO:0016020">
    <property type="term" value="C:membrane"/>
    <property type="evidence" value="ECO:0007669"/>
    <property type="project" value="UniProtKB-SubCell"/>
</dbReference>
<name>A0A812KLK4_9DINO</name>
<evidence type="ECO:0000313" key="15">
    <source>
        <dbReference type="EMBL" id="CAE7229527.1"/>
    </source>
</evidence>
<dbReference type="OrthoDB" id="410989at2759"/>
<feature type="compositionally biased region" description="Basic and acidic residues" evidence="11">
    <location>
        <begin position="3065"/>
        <end position="3074"/>
    </location>
</feature>
<feature type="transmembrane region" description="Helical" evidence="12">
    <location>
        <begin position="3262"/>
        <end position="3283"/>
    </location>
</feature>
<evidence type="ECO:0000256" key="3">
    <source>
        <dbReference type="ARBA" id="ARBA00022692"/>
    </source>
</evidence>
<keyword evidence="8" id="KW-1015">Disulfide bond</keyword>
<keyword evidence="9" id="KW-0325">Glycoprotein</keyword>
<evidence type="ECO:0000256" key="10">
    <source>
        <dbReference type="PROSITE-ProRule" id="PRU00235"/>
    </source>
</evidence>
<dbReference type="SMART" id="SM00202">
    <property type="entry name" value="SR"/>
    <property type="match status" value="1"/>
</dbReference>
<dbReference type="PANTHER" id="PTHR46093:SF18">
    <property type="entry name" value="FIBRONECTIN TYPE-III DOMAIN-CONTAINING PROTEIN"/>
    <property type="match status" value="1"/>
</dbReference>
<evidence type="ECO:0000259" key="14">
    <source>
        <dbReference type="PROSITE" id="PS50287"/>
    </source>
</evidence>
<evidence type="ECO:0000256" key="1">
    <source>
        <dbReference type="ARBA" id="ARBA00004167"/>
    </source>
</evidence>
<dbReference type="InterPro" id="IPR036772">
    <property type="entry name" value="SRCR-like_dom_sf"/>
</dbReference>
<dbReference type="Gene3D" id="2.130.10.30">
    <property type="entry name" value="Regulator of chromosome condensation 1/beta-lactamase-inhibitor protein II"/>
    <property type="match status" value="2"/>
</dbReference>
<gene>
    <name evidence="15" type="ORF">SNAT2548_LOCUS9236</name>
</gene>
<feature type="transmembrane region" description="Helical" evidence="12">
    <location>
        <begin position="3185"/>
        <end position="3209"/>
    </location>
</feature>
<dbReference type="SUPFAM" id="SSF49899">
    <property type="entry name" value="Concanavalin A-like lectins/glucanases"/>
    <property type="match status" value="3"/>
</dbReference>
<dbReference type="PROSITE" id="PS50012">
    <property type="entry name" value="RCC1_3"/>
    <property type="match status" value="2"/>
</dbReference>
<feature type="transmembrane region" description="Helical" evidence="12">
    <location>
        <begin position="2874"/>
        <end position="2899"/>
    </location>
</feature>
<dbReference type="Pfam" id="PF00530">
    <property type="entry name" value="SRCR"/>
    <property type="match status" value="1"/>
</dbReference>
<dbReference type="Gene3D" id="3.10.250.10">
    <property type="entry name" value="SRCR-like domain"/>
    <property type="match status" value="1"/>
</dbReference>
<feature type="transmembrane region" description="Helical" evidence="12">
    <location>
        <begin position="3295"/>
        <end position="3314"/>
    </location>
</feature>
<evidence type="ECO:0000259" key="13">
    <source>
        <dbReference type="PROSITE" id="PS50060"/>
    </source>
</evidence>
<dbReference type="SMART" id="SM01411">
    <property type="entry name" value="Ephrin_rec_like"/>
    <property type="match status" value="8"/>
</dbReference>
<dbReference type="InterPro" id="IPR011641">
    <property type="entry name" value="Tyr-kin_ephrin_A/B_rcpt-like"/>
</dbReference>
<keyword evidence="4" id="KW-0732">Signal</keyword>
<dbReference type="SMART" id="SM00137">
    <property type="entry name" value="MAM"/>
    <property type="match status" value="1"/>
</dbReference>
<feature type="domain" description="MAM" evidence="13">
    <location>
        <begin position="95"/>
        <end position="253"/>
    </location>
</feature>
<dbReference type="Gene3D" id="2.60.120.200">
    <property type="match status" value="2"/>
</dbReference>
<dbReference type="InterPro" id="IPR009030">
    <property type="entry name" value="Growth_fac_rcpt_cys_sf"/>
</dbReference>
<keyword evidence="7 12" id="KW-0472">Membrane</keyword>
<dbReference type="InterPro" id="IPR009091">
    <property type="entry name" value="RCC1/BLIP-II"/>
</dbReference>
<keyword evidence="5" id="KW-0677">Repeat</keyword>
<reference evidence="15" key="1">
    <citation type="submission" date="2021-02" db="EMBL/GenBank/DDBJ databases">
        <authorList>
            <person name="Dougan E. K."/>
            <person name="Rhodes N."/>
            <person name="Thang M."/>
            <person name="Chan C."/>
        </authorList>
    </citation>
    <scope>NUCLEOTIDE SEQUENCE</scope>
</reference>
<dbReference type="InterPro" id="IPR013320">
    <property type="entry name" value="ConA-like_dom_sf"/>
</dbReference>
<feature type="repeat" description="RCC1" evidence="10">
    <location>
        <begin position="562"/>
        <end position="619"/>
    </location>
</feature>
<dbReference type="Gene3D" id="2.120.10.80">
    <property type="entry name" value="Kelch-type beta propeller"/>
    <property type="match status" value="2"/>
</dbReference>
<dbReference type="SUPFAM" id="SSF117281">
    <property type="entry name" value="Kelch motif"/>
    <property type="match status" value="1"/>
</dbReference>
<evidence type="ECO:0000256" key="7">
    <source>
        <dbReference type="ARBA" id="ARBA00023136"/>
    </source>
</evidence>
<evidence type="ECO:0000256" key="11">
    <source>
        <dbReference type="SAM" id="MobiDB-lite"/>
    </source>
</evidence>
<comment type="subcellular location">
    <subcellularLocation>
        <location evidence="1">Membrane</location>
        <topology evidence="1">Single-pass membrane protein</topology>
    </subcellularLocation>
</comment>
<dbReference type="CDD" id="cd06263">
    <property type="entry name" value="MAM"/>
    <property type="match status" value="1"/>
</dbReference>
<dbReference type="Pfam" id="PF13540">
    <property type="entry name" value="RCC1_2"/>
    <property type="match status" value="2"/>
</dbReference>
<feature type="repeat" description="RCC1" evidence="10">
    <location>
        <begin position="620"/>
        <end position="694"/>
    </location>
</feature>
<feature type="region of interest" description="Disordered" evidence="11">
    <location>
        <begin position="3053"/>
        <end position="3074"/>
    </location>
</feature>
<dbReference type="Pfam" id="PF07699">
    <property type="entry name" value="Ephrin_rec_like"/>
    <property type="match status" value="2"/>
</dbReference>
<evidence type="ECO:0000256" key="5">
    <source>
        <dbReference type="ARBA" id="ARBA00022737"/>
    </source>
</evidence>
<dbReference type="SUPFAM" id="SSF57184">
    <property type="entry name" value="Growth factor receptor domain"/>
    <property type="match status" value="2"/>
</dbReference>
<dbReference type="PANTHER" id="PTHR46093">
    <property type="entry name" value="ACYL-COA-BINDING DOMAIN-CONTAINING PROTEIN 5"/>
    <property type="match status" value="1"/>
</dbReference>
<dbReference type="Gene3D" id="2.10.50.10">
    <property type="entry name" value="Tumor Necrosis Factor Receptor, subunit A, domain 2"/>
    <property type="match status" value="3"/>
</dbReference>
<feature type="domain" description="MAM" evidence="13">
    <location>
        <begin position="402"/>
        <end position="533"/>
    </location>
</feature>
<dbReference type="FunFam" id="3.10.250.10:FF:000016">
    <property type="entry name" value="Scavenger receptor cysteine-rich protein type 12"/>
    <property type="match status" value="1"/>
</dbReference>
<comment type="caution">
    <text evidence="15">The sequence shown here is derived from an EMBL/GenBank/DDBJ whole genome shotgun (WGS) entry which is preliminary data.</text>
</comment>
<dbReference type="InterPro" id="IPR000408">
    <property type="entry name" value="Reg_chr_condens"/>
</dbReference>
<dbReference type="SUPFAM" id="SSF56487">
    <property type="entry name" value="SRCR-like"/>
    <property type="match status" value="1"/>
</dbReference>
<dbReference type="PROSITE" id="PS50060">
    <property type="entry name" value="MAM_2"/>
    <property type="match status" value="2"/>
</dbReference>
<keyword evidence="16" id="KW-1185">Reference proteome</keyword>
<feature type="domain" description="SRCR" evidence="14">
    <location>
        <begin position="978"/>
        <end position="1079"/>
    </location>
</feature>
<evidence type="ECO:0000256" key="8">
    <source>
        <dbReference type="ARBA" id="ARBA00023157"/>
    </source>
</evidence>
<accession>A0A812KLK4</accession>
<dbReference type="SUPFAM" id="SSF50985">
    <property type="entry name" value="RCC1/BLIP-II"/>
    <property type="match status" value="1"/>
</dbReference>
<dbReference type="Proteomes" id="UP000604046">
    <property type="component" value="Unassembled WGS sequence"/>
</dbReference>
<evidence type="ECO:0000313" key="16">
    <source>
        <dbReference type="Proteomes" id="UP000604046"/>
    </source>
</evidence>
<evidence type="ECO:0000256" key="9">
    <source>
        <dbReference type="ARBA" id="ARBA00023180"/>
    </source>
</evidence>
<dbReference type="InterPro" id="IPR015915">
    <property type="entry name" value="Kelch-typ_b-propeller"/>
</dbReference>
<evidence type="ECO:0000256" key="6">
    <source>
        <dbReference type="ARBA" id="ARBA00022989"/>
    </source>
</evidence>
<dbReference type="PRINTS" id="PR00258">
    <property type="entry name" value="SPERACTRCPTR"/>
</dbReference>
<dbReference type="InterPro" id="IPR001190">
    <property type="entry name" value="SRCR"/>
</dbReference>
<protein>
    <submittedName>
        <fullName evidence="15">Uncharacterized protein</fullName>
    </submittedName>
</protein>
<evidence type="ECO:0000256" key="12">
    <source>
        <dbReference type="SAM" id="Phobius"/>
    </source>
</evidence>
<evidence type="ECO:0000256" key="4">
    <source>
        <dbReference type="ARBA" id="ARBA00022729"/>
    </source>
</evidence>
<feature type="transmembrane region" description="Helical" evidence="12">
    <location>
        <begin position="3131"/>
        <end position="3157"/>
    </location>
</feature>
<dbReference type="InterPro" id="IPR000998">
    <property type="entry name" value="MAM_dom"/>
</dbReference>